<protein>
    <submittedName>
        <fullName evidence="8">Integral membrane protein</fullName>
    </submittedName>
</protein>
<proteinExistence type="inferred from homology"/>
<reference evidence="8 9" key="1">
    <citation type="journal article" date="2011" name="PLoS Genet.">
        <title>Genome sequencing and comparative transcriptomics of the model entomopathogenic fungi Metarhizium anisopliae and M. acridum.</title>
        <authorList>
            <person name="Gao Q."/>
            <person name="Jin K."/>
            <person name="Ying S.H."/>
            <person name="Zhang Y."/>
            <person name="Xiao G."/>
            <person name="Shang Y."/>
            <person name="Duan Z."/>
            <person name="Hu X."/>
            <person name="Xie X.Q."/>
            <person name="Zhou G."/>
            <person name="Peng G."/>
            <person name="Luo Z."/>
            <person name="Huang W."/>
            <person name="Wang B."/>
            <person name="Fang W."/>
            <person name="Wang S."/>
            <person name="Zhong Y."/>
            <person name="Ma L.J."/>
            <person name="St Leger R.J."/>
            <person name="Zhao G.P."/>
            <person name="Pei Y."/>
            <person name="Feng M.G."/>
            <person name="Xia Y."/>
            <person name="Wang C."/>
        </authorList>
    </citation>
    <scope>NUCLEOTIDE SEQUENCE [LARGE SCALE GENOMIC DNA]</scope>
    <source>
        <strain evidence="8 9">CQMa 102</strain>
    </source>
</reference>
<dbReference type="InterPro" id="IPR049326">
    <property type="entry name" value="Rhodopsin_dom_fungi"/>
</dbReference>
<feature type="domain" description="Rhodopsin" evidence="7">
    <location>
        <begin position="33"/>
        <end position="263"/>
    </location>
</feature>
<comment type="subcellular location">
    <subcellularLocation>
        <location evidence="1">Membrane</location>
        <topology evidence="1">Multi-pass membrane protein</topology>
    </subcellularLocation>
</comment>
<dbReference type="eggNOG" id="ENOG502RKMP">
    <property type="taxonomic scope" value="Eukaryota"/>
</dbReference>
<dbReference type="PANTHER" id="PTHR33048:SF123">
    <property type="entry name" value="INTEGRAL MEMBRANE PROTEIN"/>
    <property type="match status" value="1"/>
</dbReference>
<evidence type="ECO:0000259" key="7">
    <source>
        <dbReference type="Pfam" id="PF20684"/>
    </source>
</evidence>
<keyword evidence="3 6" id="KW-1133">Transmembrane helix</keyword>
<evidence type="ECO:0000313" key="8">
    <source>
        <dbReference type="EMBL" id="EFY92581.1"/>
    </source>
</evidence>
<keyword evidence="4 6" id="KW-0472">Membrane</keyword>
<keyword evidence="9" id="KW-1185">Reference proteome</keyword>
<evidence type="ECO:0000256" key="4">
    <source>
        <dbReference type="ARBA" id="ARBA00023136"/>
    </source>
</evidence>
<feature type="transmembrane region" description="Helical" evidence="6">
    <location>
        <begin position="49"/>
        <end position="67"/>
    </location>
</feature>
<name>E9DUB9_METAQ</name>
<evidence type="ECO:0000256" key="5">
    <source>
        <dbReference type="ARBA" id="ARBA00038359"/>
    </source>
</evidence>
<dbReference type="Proteomes" id="UP000002499">
    <property type="component" value="Unassembled WGS sequence"/>
</dbReference>
<dbReference type="OrthoDB" id="5022096at2759"/>
<evidence type="ECO:0000256" key="2">
    <source>
        <dbReference type="ARBA" id="ARBA00022692"/>
    </source>
</evidence>
<organism evidence="9">
    <name type="scientific">Metarhizium acridum (strain CQMa 102)</name>
    <dbReference type="NCBI Taxonomy" id="655827"/>
    <lineage>
        <taxon>Eukaryota</taxon>
        <taxon>Fungi</taxon>
        <taxon>Dikarya</taxon>
        <taxon>Ascomycota</taxon>
        <taxon>Pezizomycotina</taxon>
        <taxon>Sordariomycetes</taxon>
        <taxon>Hypocreomycetidae</taxon>
        <taxon>Hypocreales</taxon>
        <taxon>Clavicipitaceae</taxon>
        <taxon>Metarhizium</taxon>
    </lineage>
</organism>
<evidence type="ECO:0000256" key="1">
    <source>
        <dbReference type="ARBA" id="ARBA00004141"/>
    </source>
</evidence>
<gene>
    <name evidence="8" type="ORF">MAC_01217</name>
</gene>
<dbReference type="GO" id="GO:0016020">
    <property type="term" value="C:membrane"/>
    <property type="evidence" value="ECO:0007669"/>
    <property type="project" value="UniProtKB-SubCell"/>
</dbReference>
<dbReference type="OMA" id="TCIVIAW"/>
<evidence type="ECO:0000313" key="9">
    <source>
        <dbReference type="Proteomes" id="UP000002499"/>
    </source>
</evidence>
<feature type="transmembrane region" description="Helical" evidence="6">
    <location>
        <begin position="237"/>
        <end position="261"/>
    </location>
</feature>
<feature type="transmembrane region" description="Helical" evidence="6">
    <location>
        <begin position="87"/>
        <end position="107"/>
    </location>
</feature>
<sequence length="328" mass="36274">MAPDENTSSHGTTAGILAEYYVLFLIASALIAVRIYVRLRVAKNWGWDDYYIIVAWMEANLGLGRHLHTLEDPEDKELGILKFNTFFQMVNVLCTLFTKCSISIFILRIRDSKRLRWVLGLLMALMTLATIVVIVVLSVSCIPLQRLWDKHVAGICIPLVTVYNVAYVQSGFTIVIDLCLTTAPVLILWNVKVKRGRKTFICLLMSLGLIATVSNALRNYFQNGLTTPDMTYDMTGVTVLAILELCSGIIAANIPACMPLFTRRQKTVRTATCLPNGGGGYMMNTKSAALDTPSSSIRNHESLDAEDNASIRQLTQPSKVAMLGPHAV</sequence>
<evidence type="ECO:0000256" key="6">
    <source>
        <dbReference type="SAM" id="Phobius"/>
    </source>
</evidence>
<dbReference type="EMBL" id="GL698474">
    <property type="protein sequence ID" value="EFY92581.1"/>
    <property type="molecule type" value="Genomic_DNA"/>
</dbReference>
<dbReference type="Pfam" id="PF20684">
    <property type="entry name" value="Fung_rhodopsin"/>
    <property type="match status" value="1"/>
</dbReference>
<keyword evidence="2 6" id="KW-0812">Transmembrane</keyword>
<feature type="transmembrane region" description="Helical" evidence="6">
    <location>
        <begin position="119"/>
        <end position="145"/>
    </location>
</feature>
<dbReference type="PANTHER" id="PTHR33048">
    <property type="entry name" value="PTH11-LIKE INTEGRAL MEMBRANE PROTEIN (AFU_ORTHOLOGUE AFUA_5G11245)"/>
    <property type="match status" value="1"/>
</dbReference>
<comment type="similarity">
    <text evidence="5">Belongs to the SAT4 family.</text>
</comment>
<evidence type="ECO:0000256" key="3">
    <source>
        <dbReference type="ARBA" id="ARBA00022989"/>
    </source>
</evidence>
<accession>E9DUB9</accession>
<dbReference type="InParanoid" id="E9DUB9"/>
<dbReference type="HOGENOM" id="CLU_028200_3_5_1"/>
<dbReference type="InterPro" id="IPR052337">
    <property type="entry name" value="SAT4-like"/>
</dbReference>
<feature type="transmembrane region" description="Helical" evidence="6">
    <location>
        <begin position="200"/>
        <end position="217"/>
    </location>
</feature>
<feature type="transmembrane region" description="Helical" evidence="6">
    <location>
        <begin position="165"/>
        <end position="188"/>
    </location>
</feature>
<dbReference type="AlphaFoldDB" id="E9DUB9"/>
<feature type="transmembrane region" description="Helical" evidence="6">
    <location>
        <begin position="20"/>
        <end position="37"/>
    </location>
</feature>